<proteinExistence type="predicted"/>
<name>A0A0C2MBQ0_THEKT</name>
<comment type="caution">
    <text evidence="1">The sequence shown here is derived from an EMBL/GenBank/DDBJ whole genome shotgun (WGS) entry which is preliminary data.</text>
</comment>
<keyword evidence="2" id="KW-1185">Reference proteome</keyword>
<evidence type="ECO:0000313" key="1">
    <source>
        <dbReference type="EMBL" id="KII64426.1"/>
    </source>
</evidence>
<dbReference type="AlphaFoldDB" id="A0A0C2MBQ0"/>
<accession>A0A0C2MBQ0</accession>
<protein>
    <submittedName>
        <fullName evidence="1">Uncharacterized protein</fullName>
    </submittedName>
</protein>
<dbReference type="Proteomes" id="UP000031668">
    <property type="component" value="Unassembled WGS sequence"/>
</dbReference>
<reference evidence="1 2" key="1">
    <citation type="journal article" date="2014" name="Genome Biol. Evol.">
        <title>The genome of the myxosporean Thelohanellus kitauei shows adaptations to nutrient acquisition within its fish host.</title>
        <authorList>
            <person name="Yang Y."/>
            <person name="Xiong J."/>
            <person name="Zhou Z."/>
            <person name="Huo F."/>
            <person name="Miao W."/>
            <person name="Ran C."/>
            <person name="Liu Y."/>
            <person name="Zhang J."/>
            <person name="Feng J."/>
            <person name="Wang M."/>
            <person name="Wang M."/>
            <person name="Wang L."/>
            <person name="Yao B."/>
        </authorList>
    </citation>
    <scope>NUCLEOTIDE SEQUENCE [LARGE SCALE GENOMIC DNA]</scope>
    <source>
        <strain evidence="1">Wuqing</strain>
    </source>
</reference>
<dbReference type="EMBL" id="JWZT01004268">
    <property type="protein sequence ID" value="KII64426.1"/>
    <property type="molecule type" value="Genomic_DNA"/>
</dbReference>
<gene>
    <name evidence="1" type="ORF">RF11_15427</name>
</gene>
<evidence type="ECO:0000313" key="2">
    <source>
        <dbReference type="Proteomes" id="UP000031668"/>
    </source>
</evidence>
<sequence>MKQSTRENRIIVPMDHSQEFLEKLILVVKFVEEYLSMDPSKRAHRDSNLVFTENMYTDVGRKYYFDVYNNNGELSVKLTYNYDGRRDRIVVDSGCLIGFIGIIENFEKEYPSITGKDDYHRYTNRRFDNRRHVHFGGPGSTSQAISPTTIQPQGVAIASNVNLKSNVKKSTERKSTHALKVCSDPAPCSFEQNGKKYHFEVVKGDKTFLRVTELIEDKRKTAIHIPIESVKLFLDSLNDMRQVFKGAFN</sequence>
<dbReference type="Gene3D" id="3.30.2450.30">
    <property type="match status" value="1"/>
</dbReference>
<organism evidence="1 2">
    <name type="scientific">Thelohanellus kitauei</name>
    <name type="common">Myxosporean</name>
    <dbReference type="NCBI Taxonomy" id="669202"/>
    <lineage>
        <taxon>Eukaryota</taxon>
        <taxon>Metazoa</taxon>
        <taxon>Cnidaria</taxon>
        <taxon>Myxozoa</taxon>
        <taxon>Myxosporea</taxon>
        <taxon>Bivalvulida</taxon>
        <taxon>Platysporina</taxon>
        <taxon>Myxobolidae</taxon>
        <taxon>Thelohanellus</taxon>
    </lineage>
</organism>